<protein>
    <submittedName>
        <fullName evidence="2">Uncharacterized protein</fullName>
    </submittedName>
</protein>
<sequence length="130" mass="14172">MVRIRRVFVANLLRKKLARFYVNTGTNPPTTTWVHPLGVPPTPPPPPNPYGPPSGPPPPGPGNPGYGYNNPQGQYQGYGSPGYQQSPPQQYYGNSPPPQQGYGPGPGYGGYREEESRGLSNVTWMFDCLQ</sequence>
<proteinExistence type="predicted"/>
<dbReference type="HOGENOM" id="CLU_1938411_0_0_1"/>
<organism evidence="2 3">
    <name type="scientific">Collybiopsis luxurians FD-317 M1</name>
    <dbReference type="NCBI Taxonomy" id="944289"/>
    <lineage>
        <taxon>Eukaryota</taxon>
        <taxon>Fungi</taxon>
        <taxon>Dikarya</taxon>
        <taxon>Basidiomycota</taxon>
        <taxon>Agaricomycotina</taxon>
        <taxon>Agaricomycetes</taxon>
        <taxon>Agaricomycetidae</taxon>
        <taxon>Agaricales</taxon>
        <taxon>Marasmiineae</taxon>
        <taxon>Omphalotaceae</taxon>
        <taxon>Collybiopsis</taxon>
        <taxon>Collybiopsis luxurians</taxon>
    </lineage>
</organism>
<evidence type="ECO:0000313" key="3">
    <source>
        <dbReference type="Proteomes" id="UP000053593"/>
    </source>
</evidence>
<evidence type="ECO:0000313" key="2">
    <source>
        <dbReference type="EMBL" id="KIK54448.1"/>
    </source>
</evidence>
<name>A0A0D0CHR9_9AGAR</name>
<reference evidence="2 3" key="1">
    <citation type="submission" date="2014-04" db="EMBL/GenBank/DDBJ databases">
        <title>Evolutionary Origins and Diversification of the Mycorrhizal Mutualists.</title>
        <authorList>
            <consortium name="DOE Joint Genome Institute"/>
            <consortium name="Mycorrhizal Genomics Consortium"/>
            <person name="Kohler A."/>
            <person name="Kuo A."/>
            <person name="Nagy L.G."/>
            <person name="Floudas D."/>
            <person name="Copeland A."/>
            <person name="Barry K.W."/>
            <person name="Cichocki N."/>
            <person name="Veneault-Fourrey C."/>
            <person name="LaButti K."/>
            <person name="Lindquist E.A."/>
            <person name="Lipzen A."/>
            <person name="Lundell T."/>
            <person name="Morin E."/>
            <person name="Murat C."/>
            <person name="Riley R."/>
            <person name="Ohm R."/>
            <person name="Sun H."/>
            <person name="Tunlid A."/>
            <person name="Henrissat B."/>
            <person name="Grigoriev I.V."/>
            <person name="Hibbett D.S."/>
            <person name="Martin F."/>
        </authorList>
    </citation>
    <scope>NUCLEOTIDE SEQUENCE [LARGE SCALE GENOMIC DNA]</scope>
    <source>
        <strain evidence="2 3">FD-317 M1</strain>
    </source>
</reference>
<dbReference type="AlphaFoldDB" id="A0A0D0CHR9"/>
<feature type="compositionally biased region" description="Pro residues" evidence="1">
    <location>
        <begin position="38"/>
        <end position="62"/>
    </location>
</feature>
<feature type="region of interest" description="Disordered" evidence="1">
    <location>
        <begin position="24"/>
        <end position="122"/>
    </location>
</feature>
<dbReference type="EMBL" id="KN834816">
    <property type="protein sequence ID" value="KIK54448.1"/>
    <property type="molecule type" value="Genomic_DNA"/>
</dbReference>
<accession>A0A0D0CHR9</accession>
<feature type="compositionally biased region" description="Polar residues" evidence="1">
    <location>
        <begin position="24"/>
        <end position="33"/>
    </location>
</feature>
<evidence type="ECO:0000256" key="1">
    <source>
        <dbReference type="SAM" id="MobiDB-lite"/>
    </source>
</evidence>
<feature type="compositionally biased region" description="Low complexity" evidence="1">
    <location>
        <begin position="66"/>
        <end position="94"/>
    </location>
</feature>
<keyword evidence="3" id="KW-1185">Reference proteome</keyword>
<dbReference type="OrthoDB" id="2367685at2759"/>
<dbReference type="Proteomes" id="UP000053593">
    <property type="component" value="Unassembled WGS sequence"/>
</dbReference>
<gene>
    <name evidence="2" type="ORF">GYMLUDRAFT_48811</name>
</gene>